<keyword evidence="1" id="KW-0472">Membrane</keyword>
<sequence>MELLFAALGGALLGFIFHYALPGQETRGVLWSAAFGTCAAIVVWEALVWAGMGPGDGWIWVIDLVVAALAAAGITRLSTVRRRAADRELLERLFKGEAA</sequence>
<evidence type="ECO:0000313" key="3">
    <source>
        <dbReference type="Proteomes" id="UP000280008"/>
    </source>
</evidence>
<accession>A0A495IFU2</accession>
<keyword evidence="3" id="KW-1185">Reference proteome</keyword>
<keyword evidence="1" id="KW-0812">Transmembrane</keyword>
<dbReference type="RefSeq" id="WP_121369742.1">
    <property type="nucleotide sequence ID" value="NZ_RBKS01000001.1"/>
</dbReference>
<dbReference type="OrthoDB" id="5121696at2"/>
<evidence type="ECO:0000256" key="1">
    <source>
        <dbReference type="SAM" id="Phobius"/>
    </source>
</evidence>
<dbReference type="Proteomes" id="UP000280008">
    <property type="component" value="Unassembled WGS sequence"/>
</dbReference>
<dbReference type="EMBL" id="RBKS01000001">
    <property type="protein sequence ID" value="RKR74883.1"/>
    <property type="molecule type" value="Genomic_DNA"/>
</dbReference>
<feature type="transmembrane region" description="Helical" evidence="1">
    <location>
        <begin position="29"/>
        <end position="52"/>
    </location>
</feature>
<proteinExistence type="predicted"/>
<protein>
    <submittedName>
        <fullName evidence="2">Uncharacterized protein</fullName>
    </submittedName>
</protein>
<evidence type="ECO:0000313" key="2">
    <source>
        <dbReference type="EMBL" id="RKR74883.1"/>
    </source>
</evidence>
<name>A0A495IFU2_9MICO</name>
<comment type="caution">
    <text evidence="2">The sequence shown here is derived from an EMBL/GenBank/DDBJ whole genome shotgun (WGS) entry which is preliminary data.</text>
</comment>
<reference evidence="2 3" key="1">
    <citation type="submission" date="2018-10" db="EMBL/GenBank/DDBJ databases">
        <title>Sequencing the genomes of 1000 actinobacteria strains.</title>
        <authorList>
            <person name="Klenk H.-P."/>
        </authorList>
    </citation>
    <scope>NUCLEOTIDE SEQUENCE [LARGE SCALE GENOMIC DNA]</scope>
    <source>
        <strain evidence="2 3">DSM 17894</strain>
    </source>
</reference>
<feature type="transmembrane region" description="Helical" evidence="1">
    <location>
        <begin position="58"/>
        <end position="77"/>
    </location>
</feature>
<dbReference type="AlphaFoldDB" id="A0A495IFU2"/>
<keyword evidence="1" id="KW-1133">Transmembrane helix</keyword>
<gene>
    <name evidence="2" type="ORF">C8E83_2017</name>
</gene>
<feature type="transmembrane region" description="Helical" evidence="1">
    <location>
        <begin position="6"/>
        <end position="22"/>
    </location>
</feature>
<organism evidence="2 3">
    <name type="scientific">Frondihabitans australicus</name>
    <dbReference type="NCBI Taxonomy" id="386892"/>
    <lineage>
        <taxon>Bacteria</taxon>
        <taxon>Bacillati</taxon>
        <taxon>Actinomycetota</taxon>
        <taxon>Actinomycetes</taxon>
        <taxon>Micrococcales</taxon>
        <taxon>Microbacteriaceae</taxon>
        <taxon>Frondihabitans</taxon>
    </lineage>
</organism>